<keyword evidence="1" id="KW-1133">Transmembrane helix</keyword>
<keyword evidence="3" id="KW-1185">Reference proteome</keyword>
<dbReference type="Proteomes" id="UP001559623">
    <property type="component" value="Unassembled WGS sequence"/>
</dbReference>
<evidence type="ECO:0000313" key="3">
    <source>
        <dbReference type="Proteomes" id="UP001559623"/>
    </source>
</evidence>
<feature type="transmembrane region" description="Helical" evidence="1">
    <location>
        <begin position="32"/>
        <end position="50"/>
    </location>
</feature>
<sequence length="66" mass="7377">MLTYFIAILLIAVAVVAFVAFAVMAFESVLTLVAFLFRLLSVPFDVQAFFKRRKASHNGFEDAFGK</sequence>
<reference evidence="2 3" key="1">
    <citation type="submission" date="2023-04" db="EMBL/GenBank/DDBJ databases">
        <title>Genome Sequence of Selenomonas sputigena ATCC 33150.</title>
        <authorList>
            <person name="Miller D.P."/>
            <person name="Anvari S."/>
            <person name="Polson S.W."/>
            <person name="Macdonald M."/>
            <person name="Mcdowell J.V."/>
        </authorList>
    </citation>
    <scope>NUCLEOTIDE SEQUENCE [LARGE SCALE GENOMIC DNA]</scope>
    <source>
        <strain evidence="2 3">ATCC 33150</strain>
    </source>
</reference>
<keyword evidence="1" id="KW-0812">Transmembrane</keyword>
<evidence type="ECO:0000256" key="1">
    <source>
        <dbReference type="SAM" id="Phobius"/>
    </source>
</evidence>
<organism evidence="2 3">
    <name type="scientific">Selenomonas sputigena</name>
    <dbReference type="NCBI Taxonomy" id="69823"/>
    <lineage>
        <taxon>Bacteria</taxon>
        <taxon>Bacillati</taxon>
        <taxon>Bacillota</taxon>
        <taxon>Negativicutes</taxon>
        <taxon>Selenomonadales</taxon>
        <taxon>Selenomonadaceae</taxon>
        <taxon>Selenomonas</taxon>
    </lineage>
</organism>
<gene>
    <name evidence="2" type="ORF">QCO44_09475</name>
</gene>
<dbReference type="RefSeq" id="WP_368847580.1">
    <property type="nucleotide sequence ID" value="NZ_CP194411.1"/>
</dbReference>
<proteinExistence type="predicted"/>
<name>A0ABV3X6M9_9FIRM</name>
<feature type="transmembrane region" description="Helical" evidence="1">
    <location>
        <begin position="7"/>
        <end position="26"/>
    </location>
</feature>
<dbReference type="EMBL" id="JARVLH010000006">
    <property type="protein sequence ID" value="MEX5285855.1"/>
    <property type="molecule type" value="Genomic_DNA"/>
</dbReference>
<accession>A0ABV3X6M9</accession>
<keyword evidence="1" id="KW-0472">Membrane</keyword>
<evidence type="ECO:0000313" key="2">
    <source>
        <dbReference type="EMBL" id="MEX5285855.1"/>
    </source>
</evidence>
<comment type="caution">
    <text evidence="2">The sequence shown here is derived from an EMBL/GenBank/DDBJ whole genome shotgun (WGS) entry which is preliminary data.</text>
</comment>
<protein>
    <submittedName>
        <fullName evidence="2">Uncharacterized protein</fullName>
    </submittedName>
</protein>